<sequence length="656" mass="72922">MPVIYSYSTNLVFIQVQSQGRALKPWLICNGQMNGQIYPYLQELRVSIQDARDGLSQDIGVMVCLEHRTVSPITLLSCVCYEGYRLVCMPPFDARRCRTAGRGVVSVPRPTGIWHDDNSRGLPPPPSLCPLLEHLVDVAWRRHVSEEEIPEITRRPAPSSGSIPACENPGVTRRGIEPDYFIPGLTPGRVAPGFSQVRTMPDDTAGRRVISGISSFPAPVFRRSPVSGTPEFRHCTILTLFHPHQLSRARPNLYTYICTSYRLLYTAHPLVRSDHCPPRARKHVFIIAWLVFCVDHSASPHRGEAGLAHGLTAAFRLPIPTSRCKETEFCPRQLERPSVTSGGGEIGKRSRTPAEDISDSRRAAPKENQLDSREETIPQLTASLPQTISSPSAGSVWMCVPSTTAPPAPVRLPLKLVGGFSRGSPVLLVPSFRRCSITTSLYPHQISRLPISLRSFQNNFDKIAIHRIKFSEHAALPAGAFDKHLLNSTSERGRNFTLREEVGIRGYTHPSRRSGSISADHQQGESFHRATSCKHFTGVAAHHLGTCDGSWRYACVHQYHIQSASKVESVIVASFTLLLTRLCFTIFGRPNWRDNYPLMRRRQRAGSSPGQLSLGIEPEPLAWRSSRRRSLGRPSGVGWIKMTASLQSSRYLYGTA</sequence>
<evidence type="ECO:0000313" key="2">
    <source>
        <dbReference type="EMBL" id="KAJ8883285.1"/>
    </source>
</evidence>
<evidence type="ECO:0000313" key="3">
    <source>
        <dbReference type="Proteomes" id="UP001159363"/>
    </source>
</evidence>
<evidence type="ECO:0000256" key="1">
    <source>
        <dbReference type="SAM" id="MobiDB-lite"/>
    </source>
</evidence>
<reference evidence="2 3" key="1">
    <citation type="submission" date="2023-02" db="EMBL/GenBank/DDBJ databases">
        <title>LHISI_Scaffold_Assembly.</title>
        <authorList>
            <person name="Stuart O.P."/>
            <person name="Cleave R."/>
            <person name="Magrath M.J.L."/>
            <person name="Mikheyev A.S."/>
        </authorList>
    </citation>
    <scope>NUCLEOTIDE SEQUENCE [LARGE SCALE GENOMIC DNA]</scope>
    <source>
        <strain evidence="2">Daus_M_001</strain>
        <tissue evidence="2">Leg muscle</tissue>
    </source>
</reference>
<feature type="compositionally biased region" description="Basic and acidic residues" evidence="1">
    <location>
        <begin position="346"/>
        <end position="374"/>
    </location>
</feature>
<gene>
    <name evidence="2" type="ORF">PR048_015128</name>
</gene>
<dbReference type="EMBL" id="JARBHB010000005">
    <property type="protein sequence ID" value="KAJ8883285.1"/>
    <property type="molecule type" value="Genomic_DNA"/>
</dbReference>
<dbReference type="Proteomes" id="UP001159363">
    <property type="component" value="Chromosome 4"/>
</dbReference>
<comment type="caution">
    <text evidence="2">The sequence shown here is derived from an EMBL/GenBank/DDBJ whole genome shotgun (WGS) entry which is preliminary data.</text>
</comment>
<proteinExistence type="predicted"/>
<protein>
    <submittedName>
        <fullName evidence="2">Uncharacterized protein</fullName>
    </submittedName>
</protein>
<accession>A0ABQ9HGC5</accession>
<keyword evidence="3" id="KW-1185">Reference proteome</keyword>
<feature type="region of interest" description="Disordered" evidence="1">
    <location>
        <begin position="335"/>
        <end position="374"/>
    </location>
</feature>
<organism evidence="2 3">
    <name type="scientific">Dryococelus australis</name>
    <dbReference type="NCBI Taxonomy" id="614101"/>
    <lineage>
        <taxon>Eukaryota</taxon>
        <taxon>Metazoa</taxon>
        <taxon>Ecdysozoa</taxon>
        <taxon>Arthropoda</taxon>
        <taxon>Hexapoda</taxon>
        <taxon>Insecta</taxon>
        <taxon>Pterygota</taxon>
        <taxon>Neoptera</taxon>
        <taxon>Polyneoptera</taxon>
        <taxon>Phasmatodea</taxon>
        <taxon>Verophasmatodea</taxon>
        <taxon>Anareolatae</taxon>
        <taxon>Phasmatidae</taxon>
        <taxon>Eurycanthinae</taxon>
        <taxon>Dryococelus</taxon>
    </lineage>
</organism>
<name>A0ABQ9HGC5_9NEOP</name>